<organism evidence="1 2">
    <name type="scientific">Boothiomyces macroporosus</name>
    <dbReference type="NCBI Taxonomy" id="261099"/>
    <lineage>
        <taxon>Eukaryota</taxon>
        <taxon>Fungi</taxon>
        <taxon>Fungi incertae sedis</taxon>
        <taxon>Chytridiomycota</taxon>
        <taxon>Chytridiomycota incertae sedis</taxon>
        <taxon>Chytridiomycetes</taxon>
        <taxon>Rhizophydiales</taxon>
        <taxon>Terramycetaceae</taxon>
        <taxon>Boothiomyces</taxon>
    </lineage>
</organism>
<dbReference type="Proteomes" id="UP001210925">
    <property type="component" value="Unassembled WGS sequence"/>
</dbReference>
<gene>
    <name evidence="1" type="ORF">HK103_006850</name>
</gene>
<name>A0AAD5UGU6_9FUNG</name>
<evidence type="ECO:0000313" key="1">
    <source>
        <dbReference type="EMBL" id="KAJ3254775.1"/>
    </source>
</evidence>
<evidence type="ECO:0000313" key="2">
    <source>
        <dbReference type="Proteomes" id="UP001210925"/>
    </source>
</evidence>
<dbReference type="AlphaFoldDB" id="A0AAD5UGU6"/>
<dbReference type="EMBL" id="JADGKB010000078">
    <property type="protein sequence ID" value="KAJ3254775.1"/>
    <property type="molecule type" value="Genomic_DNA"/>
</dbReference>
<sequence>MSESRFIIKPLNSDKFFTQTSTSYNDPTVLEERKAKDPYQRLIVKQYSGMIGLRFDTYFQPYLGIKSADKPNESKLTLQPYWSAETQFKIVILGRKHFSASQYTQWNSGIEYSVAKDHSFLVAFLHLNTLSFLSYSNQFQTDGLSYDFLTAENKQDYLITKHQLLFEMITVGHGLSTEEFNYRYVVPVCSLTAGIGIGLYMAPLFATTASTTTALIGAGAVEATAISTTTALSTTSTATTLTTGSLAIGTLSYLQISAETQRNICNFVIEALPHIIVTIIVPMTINTIQGYLNDFTKEHRNSSNVILLKQKLEEYLIGLGNVVAGLTRESVALIIQKLFVLQFE</sequence>
<comment type="caution">
    <text evidence="1">The sequence shown here is derived from an EMBL/GenBank/DDBJ whole genome shotgun (WGS) entry which is preliminary data.</text>
</comment>
<proteinExistence type="predicted"/>
<reference evidence="1" key="1">
    <citation type="submission" date="2020-05" db="EMBL/GenBank/DDBJ databases">
        <title>Phylogenomic resolution of chytrid fungi.</title>
        <authorList>
            <person name="Stajich J.E."/>
            <person name="Amses K."/>
            <person name="Simmons R."/>
            <person name="Seto K."/>
            <person name="Myers J."/>
            <person name="Bonds A."/>
            <person name="Quandt C.A."/>
            <person name="Barry K."/>
            <person name="Liu P."/>
            <person name="Grigoriev I."/>
            <person name="Longcore J.E."/>
            <person name="James T.Y."/>
        </authorList>
    </citation>
    <scope>NUCLEOTIDE SEQUENCE</scope>
    <source>
        <strain evidence="1">PLAUS21</strain>
    </source>
</reference>
<keyword evidence="2" id="KW-1185">Reference proteome</keyword>
<protein>
    <submittedName>
        <fullName evidence="1">Uncharacterized protein</fullName>
    </submittedName>
</protein>
<accession>A0AAD5UGU6</accession>